<evidence type="ECO:0000256" key="9">
    <source>
        <dbReference type="ARBA" id="ARBA00022884"/>
    </source>
</evidence>
<keyword evidence="13" id="KW-0863">Zinc-finger</keyword>
<dbReference type="EMBL" id="CAJHNJ030000108">
    <property type="protein sequence ID" value="CAG9135605.1"/>
    <property type="molecule type" value="Genomic_DNA"/>
</dbReference>
<feature type="domain" description="CCHC-type" evidence="15">
    <location>
        <begin position="306"/>
        <end position="320"/>
    </location>
</feature>
<evidence type="ECO:0000256" key="13">
    <source>
        <dbReference type="PROSITE-ProRule" id="PRU00047"/>
    </source>
</evidence>
<keyword evidence="4" id="KW-0548">Nucleotidyltransferase</keyword>
<dbReference type="InterPro" id="IPR001995">
    <property type="entry name" value="Peptidase_A2_cat"/>
</dbReference>
<dbReference type="PANTHER" id="PTHR37984">
    <property type="entry name" value="PROTEIN CBG26694"/>
    <property type="match status" value="1"/>
</dbReference>
<evidence type="ECO:0000256" key="12">
    <source>
        <dbReference type="ARBA" id="ARBA00023268"/>
    </source>
</evidence>
<dbReference type="InterPro" id="IPR021109">
    <property type="entry name" value="Peptidase_aspartic_dom_sf"/>
</dbReference>
<evidence type="ECO:0000256" key="2">
    <source>
        <dbReference type="ARBA" id="ARBA00022670"/>
    </source>
</evidence>
<keyword evidence="2" id="KW-0645">Protease</keyword>
<dbReference type="GO" id="GO:0003964">
    <property type="term" value="F:RNA-directed DNA polymerase activity"/>
    <property type="evidence" value="ECO:0007669"/>
    <property type="project" value="UniProtKB-KW"/>
</dbReference>
<dbReference type="GO" id="GO:0004190">
    <property type="term" value="F:aspartic-type endopeptidase activity"/>
    <property type="evidence" value="ECO:0007669"/>
    <property type="project" value="InterPro"/>
</dbReference>
<name>A0A8S4G3B0_PLUXY</name>
<dbReference type="InterPro" id="IPR001969">
    <property type="entry name" value="Aspartic_peptidase_AS"/>
</dbReference>
<evidence type="ECO:0000256" key="4">
    <source>
        <dbReference type="ARBA" id="ARBA00022695"/>
    </source>
</evidence>
<dbReference type="GO" id="GO:0003723">
    <property type="term" value="F:RNA binding"/>
    <property type="evidence" value="ECO:0007669"/>
    <property type="project" value="UniProtKB-KW"/>
</dbReference>
<dbReference type="Gene3D" id="3.30.420.10">
    <property type="entry name" value="Ribonuclease H-like superfamily/Ribonuclease H"/>
    <property type="match status" value="1"/>
</dbReference>
<evidence type="ECO:0000256" key="11">
    <source>
        <dbReference type="ARBA" id="ARBA00022918"/>
    </source>
</evidence>
<accession>A0A8S4G3B0</accession>
<evidence type="ECO:0000313" key="19">
    <source>
        <dbReference type="Proteomes" id="UP000653454"/>
    </source>
</evidence>
<dbReference type="AlphaFoldDB" id="A0A8S4G3B0"/>
<dbReference type="SMART" id="SM00343">
    <property type="entry name" value="ZnF_C2HC"/>
    <property type="match status" value="2"/>
</dbReference>
<dbReference type="InterPro" id="IPR036397">
    <property type="entry name" value="RNaseH_sf"/>
</dbReference>
<evidence type="ECO:0000256" key="6">
    <source>
        <dbReference type="ARBA" id="ARBA00022759"/>
    </source>
</evidence>
<protein>
    <recommendedName>
        <fullName evidence="1">RNA-directed DNA polymerase</fullName>
        <ecNumber evidence="1">2.7.7.49</ecNumber>
    </recommendedName>
</protein>
<dbReference type="FunFam" id="3.30.70.270:FF:000020">
    <property type="entry name" value="Transposon Tf2-6 polyprotein-like Protein"/>
    <property type="match status" value="1"/>
</dbReference>
<dbReference type="GO" id="GO:0004519">
    <property type="term" value="F:endonuclease activity"/>
    <property type="evidence" value="ECO:0007669"/>
    <property type="project" value="UniProtKB-KW"/>
</dbReference>
<dbReference type="CDD" id="cd01647">
    <property type="entry name" value="RT_LTR"/>
    <property type="match status" value="1"/>
</dbReference>
<dbReference type="FunFam" id="3.10.10.10:FF:000007">
    <property type="entry name" value="Retrovirus-related Pol polyprotein from transposon 17.6-like Protein"/>
    <property type="match status" value="1"/>
</dbReference>
<comment type="caution">
    <text evidence="18">The sequence shown here is derived from an EMBL/GenBank/DDBJ whole genome shotgun (WGS) entry which is preliminary data.</text>
</comment>
<dbReference type="PROSITE" id="PS50878">
    <property type="entry name" value="RT_POL"/>
    <property type="match status" value="1"/>
</dbReference>
<dbReference type="InterPro" id="IPR043502">
    <property type="entry name" value="DNA/RNA_pol_sf"/>
</dbReference>
<dbReference type="Pfam" id="PF00078">
    <property type="entry name" value="RVT_1"/>
    <property type="match status" value="1"/>
</dbReference>
<evidence type="ECO:0000256" key="10">
    <source>
        <dbReference type="ARBA" id="ARBA00022908"/>
    </source>
</evidence>
<evidence type="ECO:0000256" key="5">
    <source>
        <dbReference type="ARBA" id="ARBA00022722"/>
    </source>
</evidence>
<dbReference type="InterPro" id="IPR043128">
    <property type="entry name" value="Rev_trsase/Diguanyl_cyclase"/>
</dbReference>
<dbReference type="InterPro" id="IPR001878">
    <property type="entry name" value="Znf_CCHC"/>
</dbReference>
<dbReference type="InterPro" id="IPR000477">
    <property type="entry name" value="RT_dom"/>
</dbReference>
<dbReference type="GO" id="GO:0042575">
    <property type="term" value="C:DNA polymerase complex"/>
    <property type="evidence" value="ECO:0007669"/>
    <property type="project" value="UniProtKB-ARBA"/>
</dbReference>
<dbReference type="InterPro" id="IPR050951">
    <property type="entry name" value="Retrovirus_Pol_polyprotein"/>
</dbReference>
<sequence>MSDRQERHRSRDRSSKKRSRHRNRTPDNELRQQMPLLLERINALENQPRQLTRPDASTPAPTTSRAPSVSRFSETIRGAEAPPASEVTAVPTTVDLELSVADRIATAIQSTICNSVRSNQHFYISNFDPSLHDIEVWCNEVDQAKVINGWSDNECLSRIGNCLKGNARLWLNEWSTTDRSWSNFKREFKPLCPKNLDVADILFSVMSTNSDNYSTYADYARRSLLRLRIVKGLSEDLIAAIIIRGIMDPQIRAAATNAKLMPCDLVDFFSIYVKPSVKEPRVKTGSADAKPKRFDNTRKRRFEEGKCFNCGLAGHRQDRCHKRTRIERNEQLPTNSNSGQSNTSTLPLHKSDPCSFCKKPGHRVESCFAKLKSEARNKNNVNFCRENIIKGNNDVVVAVIQGVPTDILIDSGSTISLISTSLLKHFDCVRRPAFRVLRGIGGQEIESTYYVTLPIEFDEITMEVDLFVVAAEYMNTPVIIGTDVLNRNGVTYVRTSERQYIRHEDRSPAKVFVIEADAQVPVKTTLLDDDFERLKVLINEFSDYFITGTANTTVNTGSMCIRLNSDTPVKYRPYRLSHSETLRVREIVKDLLDKCVIRESESEYASPILLVKKKDGADRMCVDFRKLNELTVKDRFPLPLIDSHIDRLGQNTYFTSLDMATGFHQIPMDDESIHKTAFVTPEGHYEYLKMPHGLANAPVVYQRIISKTLQELIEPGWTLVYIDDVLILSDSIEEGFVRLRKALEVLTKAGFSINLKKCTFLSTEIEYLGRTISRGQVRPSASKVKALVESPTPKTVKQVRQFLGLASYFRRYIAGFASKVACIAKLTKKGVDFHWGNDQETARQEVIACLTQEPVLAIYDPKLPIEVHTDASSVGYGAVLLQIDESEMHQSNGQVERYCRTLLNMIRIEVNHRQEKWSDVMWRLQLILNITKHRTTQQSPLNLLVGIEAATPVIRNLVRDVAFEGSHANREALREMSRQRASERLRKNQAQQDAYVNSGRRTPRAFEVGSMAFVIKKAQTTGKLDSCMRGPYKVVKVLPNGRYELQLVSGSYGKSTQAAAEFMVPWKGEWTPEICAAYFEDADVDGPDVMSGPAAPEDVQLAGPSTSREHEDVLQSGAAV</sequence>
<keyword evidence="10" id="KW-0229">DNA integration</keyword>
<keyword evidence="7" id="KW-0378">Hydrolase</keyword>
<keyword evidence="6" id="KW-0255">Endonuclease</keyword>
<keyword evidence="11" id="KW-0695">RNA-directed DNA polymerase</keyword>
<feature type="region of interest" description="Disordered" evidence="14">
    <location>
        <begin position="49"/>
        <end position="86"/>
    </location>
</feature>
<dbReference type="Gene3D" id="3.30.70.270">
    <property type="match status" value="2"/>
</dbReference>
<feature type="region of interest" description="Disordered" evidence="14">
    <location>
        <begin position="1"/>
        <end position="35"/>
    </location>
</feature>
<feature type="domain" description="Reverse transcriptase" evidence="17">
    <location>
        <begin position="592"/>
        <end position="772"/>
    </location>
</feature>
<dbReference type="GO" id="GO:0008270">
    <property type="term" value="F:zinc ion binding"/>
    <property type="evidence" value="ECO:0007669"/>
    <property type="project" value="UniProtKB-KW"/>
</dbReference>
<evidence type="ECO:0000256" key="3">
    <source>
        <dbReference type="ARBA" id="ARBA00022679"/>
    </source>
</evidence>
<feature type="domain" description="Peptidase A2" evidence="16">
    <location>
        <begin position="405"/>
        <end position="484"/>
    </location>
</feature>
<proteinExistence type="predicted"/>
<feature type="region of interest" description="Disordered" evidence="14">
    <location>
        <begin position="1087"/>
        <end position="1120"/>
    </location>
</feature>
<dbReference type="Pfam" id="PF17919">
    <property type="entry name" value="RT_RNaseH_2"/>
    <property type="match status" value="1"/>
</dbReference>
<keyword evidence="5" id="KW-0540">Nuclease</keyword>
<dbReference type="GO" id="GO:0015074">
    <property type="term" value="P:DNA integration"/>
    <property type="evidence" value="ECO:0007669"/>
    <property type="project" value="UniProtKB-KW"/>
</dbReference>
<dbReference type="Gene3D" id="4.10.60.10">
    <property type="entry name" value="Zinc finger, CCHC-type"/>
    <property type="match status" value="1"/>
</dbReference>
<keyword evidence="13" id="KW-0479">Metal-binding</keyword>
<evidence type="ECO:0000256" key="14">
    <source>
        <dbReference type="SAM" id="MobiDB-lite"/>
    </source>
</evidence>
<dbReference type="PROSITE" id="PS50158">
    <property type="entry name" value="ZF_CCHC"/>
    <property type="match status" value="1"/>
</dbReference>
<evidence type="ECO:0000259" key="15">
    <source>
        <dbReference type="PROSITE" id="PS50158"/>
    </source>
</evidence>
<dbReference type="GO" id="GO:0006508">
    <property type="term" value="P:proteolysis"/>
    <property type="evidence" value="ECO:0007669"/>
    <property type="project" value="UniProtKB-KW"/>
</dbReference>
<gene>
    <name evidence="18" type="ORF">PLXY2_LOCUS13866</name>
</gene>
<feature type="compositionally biased region" description="Polar residues" evidence="14">
    <location>
        <begin position="59"/>
        <end position="73"/>
    </location>
</feature>
<evidence type="ECO:0000256" key="7">
    <source>
        <dbReference type="ARBA" id="ARBA00022801"/>
    </source>
</evidence>
<keyword evidence="13" id="KW-0862">Zinc</keyword>
<keyword evidence="8" id="KW-0460">Magnesium</keyword>
<reference evidence="18" key="1">
    <citation type="submission" date="2020-11" db="EMBL/GenBank/DDBJ databases">
        <authorList>
            <person name="Whiteford S."/>
        </authorList>
    </citation>
    <scope>NUCLEOTIDE SEQUENCE</scope>
</reference>
<feature type="compositionally biased region" description="Low complexity" evidence="14">
    <location>
        <begin position="334"/>
        <end position="345"/>
    </location>
</feature>
<evidence type="ECO:0000259" key="17">
    <source>
        <dbReference type="PROSITE" id="PS50878"/>
    </source>
</evidence>
<dbReference type="PROSITE" id="PS50175">
    <property type="entry name" value="ASP_PROT_RETROV"/>
    <property type="match status" value="1"/>
</dbReference>
<keyword evidence="3" id="KW-0808">Transferase</keyword>
<dbReference type="CDD" id="cd00303">
    <property type="entry name" value="retropepsin_like"/>
    <property type="match status" value="1"/>
</dbReference>
<feature type="compositionally biased region" description="Basic residues" evidence="14">
    <location>
        <begin position="7"/>
        <end position="23"/>
    </location>
</feature>
<dbReference type="PANTHER" id="PTHR37984:SF5">
    <property type="entry name" value="PROTEIN NYNRIN-LIKE"/>
    <property type="match status" value="1"/>
</dbReference>
<evidence type="ECO:0000259" key="16">
    <source>
        <dbReference type="PROSITE" id="PS50175"/>
    </source>
</evidence>
<dbReference type="Proteomes" id="UP000653454">
    <property type="component" value="Unassembled WGS sequence"/>
</dbReference>
<dbReference type="Pfam" id="PF08284">
    <property type="entry name" value="RVP_2"/>
    <property type="match status" value="1"/>
</dbReference>
<dbReference type="PROSITE" id="PS00141">
    <property type="entry name" value="ASP_PROTEASE"/>
    <property type="match status" value="1"/>
</dbReference>
<evidence type="ECO:0000256" key="1">
    <source>
        <dbReference type="ARBA" id="ARBA00012493"/>
    </source>
</evidence>
<evidence type="ECO:0000256" key="8">
    <source>
        <dbReference type="ARBA" id="ARBA00022842"/>
    </source>
</evidence>
<evidence type="ECO:0000313" key="18">
    <source>
        <dbReference type="EMBL" id="CAG9135605.1"/>
    </source>
</evidence>
<dbReference type="Gene3D" id="2.40.70.10">
    <property type="entry name" value="Acid Proteases"/>
    <property type="match status" value="1"/>
</dbReference>
<dbReference type="InterPro" id="IPR012337">
    <property type="entry name" value="RNaseH-like_sf"/>
</dbReference>
<dbReference type="EC" id="2.7.7.49" evidence="1"/>
<feature type="region of interest" description="Disordered" evidence="14">
    <location>
        <begin position="321"/>
        <end position="346"/>
    </location>
</feature>
<keyword evidence="12" id="KW-0511">Multifunctional enzyme</keyword>
<dbReference type="InterPro" id="IPR041577">
    <property type="entry name" value="RT_RNaseH_2"/>
</dbReference>
<dbReference type="SUPFAM" id="SSF56672">
    <property type="entry name" value="DNA/RNA polymerases"/>
    <property type="match status" value="1"/>
</dbReference>
<keyword evidence="9" id="KW-0694">RNA-binding</keyword>
<dbReference type="SUPFAM" id="SSF50630">
    <property type="entry name" value="Acid proteases"/>
    <property type="match status" value="1"/>
</dbReference>
<dbReference type="SUPFAM" id="SSF53098">
    <property type="entry name" value="Ribonuclease H-like"/>
    <property type="match status" value="1"/>
</dbReference>
<keyword evidence="19" id="KW-1185">Reference proteome</keyword>
<dbReference type="Gene3D" id="3.10.10.10">
    <property type="entry name" value="HIV Type 1 Reverse Transcriptase, subunit A, domain 1"/>
    <property type="match status" value="1"/>
</dbReference>
<organism evidence="18 19">
    <name type="scientific">Plutella xylostella</name>
    <name type="common">Diamondback moth</name>
    <name type="synonym">Plutella maculipennis</name>
    <dbReference type="NCBI Taxonomy" id="51655"/>
    <lineage>
        <taxon>Eukaryota</taxon>
        <taxon>Metazoa</taxon>
        <taxon>Ecdysozoa</taxon>
        <taxon>Arthropoda</taxon>
        <taxon>Hexapoda</taxon>
        <taxon>Insecta</taxon>
        <taxon>Pterygota</taxon>
        <taxon>Neoptera</taxon>
        <taxon>Endopterygota</taxon>
        <taxon>Lepidoptera</taxon>
        <taxon>Glossata</taxon>
        <taxon>Ditrysia</taxon>
        <taxon>Yponomeutoidea</taxon>
        <taxon>Plutellidae</taxon>
        <taxon>Plutella</taxon>
    </lineage>
</organism>